<proteinExistence type="predicted"/>
<gene>
    <name evidence="4" type="primary">LOC111112673</name>
</gene>
<feature type="chain" id="PRO_5034578782" evidence="2">
    <location>
        <begin position="19"/>
        <end position="164"/>
    </location>
</feature>
<evidence type="ECO:0000256" key="1">
    <source>
        <dbReference type="SAM" id="Coils"/>
    </source>
</evidence>
<dbReference type="RefSeq" id="XP_022306092.1">
    <property type="nucleotide sequence ID" value="XM_022450384.1"/>
</dbReference>
<dbReference type="AlphaFoldDB" id="A0A8B8BRY6"/>
<keyword evidence="2" id="KW-0732">Signal</keyword>
<evidence type="ECO:0000313" key="4">
    <source>
        <dbReference type="RefSeq" id="XP_022306092.1"/>
    </source>
</evidence>
<keyword evidence="3" id="KW-1185">Reference proteome</keyword>
<sequence length="164" mass="18456">MRMIVLVLLATCIVGNFATIIDSSNLLLKMMSRLEILERKSEKYDVLLQENELLKKLISELSTKVHNLEECKGFKDKEEIHNFEKLSSKVNASQSSKGSVGNGNLMQIMPMTVAKQSDGTKDNVMLVNHINKRIVNPSPDQIAFYAYNVNQHPSQPSNISYSTI</sequence>
<protein>
    <submittedName>
        <fullName evidence="4">Uncharacterized protein LOC111112673</fullName>
    </submittedName>
</protein>
<feature type="signal peptide" evidence="2">
    <location>
        <begin position="1"/>
        <end position="18"/>
    </location>
</feature>
<dbReference type="KEGG" id="cvn:111112673"/>
<feature type="coiled-coil region" evidence="1">
    <location>
        <begin position="37"/>
        <end position="64"/>
    </location>
</feature>
<dbReference type="Proteomes" id="UP000694844">
    <property type="component" value="Chromosome 9"/>
</dbReference>
<reference evidence="4" key="1">
    <citation type="submission" date="2025-08" db="UniProtKB">
        <authorList>
            <consortium name="RefSeq"/>
        </authorList>
    </citation>
    <scope>IDENTIFICATION</scope>
    <source>
        <tissue evidence="4">Whole sample</tissue>
    </source>
</reference>
<dbReference type="GeneID" id="111112673"/>
<name>A0A8B8BRY6_CRAVI</name>
<evidence type="ECO:0000313" key="3">
    <source>
        <dbReference type="Proteomes" id="UP000694844"/>
    </source>
</evidence>
<evidence type="ECO:0000256" key="2">
    <source>
        <dbReference type="SAM" id="SignalP"/>
    </source>
</evidence>
<accession>A0A8B8BRY6</accession>
<keyword evidence="1" id="KW-0175">Coiled coil</keyword>
<organism evidence="3 4">
    <name type="scientific">Crassostrea virginica</name>
    <name type="common">Eastern oyster</name>
    <dbReference type="NCBI Taxonomy" id="6565"/>
    <lineage>
        <taxon>Eukaryota</taxon>
        <taxon>Metazoa</taxon>
        <taxon>Spiralia</taxon>
        <taxon>Lophotrochozoa</taxon>
        <taxon>Mollusca</taxon>
        <taxon>Bivalvia</taxon>
        <taxon>Autobranchia</taxon>
        <taxon>Pteriomorphia</taxon>
        <taxon>Ostreida</taxon>
        <taxon>Ostreoidea</taxon>
        <taxon>Ostreidae</taxon>
        <taxon>Crassostrea</taxon>
    </lineage>
</organism>